<dbReference type="EMBL" id="LO017727">
    <property type="protein sequence ID" value="CRH07489.1"/>
    <property type="molecule type" value="Genomic_DNA"/>
</dbReference>
<evidence type="ECO:0000259" key="7">
    <source>
        <dbReference type="PROSITE" id="PS50926"/>
    </source>
</evidence>
<keyword evidence="1" id="KW-0479">Metal-binding</keyword>
<protein>
    <submittedName>
        <fullName evidence="8">Putative 23S rRNA (Uracil-5-)-methyltransferase rumA. (RumA)</fullName>
    </submittedName>
</protein>
<dbReference type="PROSITE" id="PS50926">
    <property type="entry name" value="TRAM"/>
    <property type="match status" value="1"/>
</dbReference>
<keyword evidence="5" id="KW-0411">Iron-sulfur</keyword>
<keyword evidence="1" id="KW-0408">Iron</keyword>
<evidence type="ECO:0000256" key="4">
    <source>
        <dbReference type="ARBA" id="ARBA00022691"/>
    </source>
</evidence>
<keyword evidence="2 6" id="KW-0489">Methyltransferase</keyword>
<dbReference type="Pfam" id="PF05958">
    <property type="entry name" value="tRNA_U5-meth_tr"/>
    <property type="match status" value="1"/>
</dbReference>
<dbReference type="Gene3D" id="3.40.50.150">
    <property type="entry name" value="Vaccinia Virus protein VP39"/>
    <property type="match status" value="1"/>
</dbReference>
<dbReference type="Gene3D" id="2.40.50.140">
    <property type="entry name" value="Nucleic acid-binding proteins"/>
    <property type="match status" value="1"/>
</dbReference>
<feature type="active site" description="Nucleophile" evidence="6">
    <location>
        <position position="378"/>
    </location>
</feature>
<dbReference type="SUPFAM" id="SSF50249">
    <property type="entry name" value="Nucleic acid-binding proteins"/>
    <property type="match status" value="1"/>
</dbReference>
<feature type="binding site" evidence="6">
    <location>
        <position position="259"/>
    </location>
    <ligand>
        <name>S-adenosyl-L-methionine</name>
        <dbReference type="ChEBI" id="CHEBI:59789"/>
    </ligand>
</feature>
<evidence type="ECO:0000256" key="2">
    <source>
        <dbReference type="ARBA" id="ARBA00022603"/>
    </source>
</evidence>
<dbReference type="PANTHER" id="PTHR11061">
    <property type="entry name" value="RNA M5U METHYLTRANSFERASE"/>
    <property type="match status" value="1"/>
</dbReference>
<dbReference type="CDD" id="cd02440">
    <property type="entry name" value="AdoMet_MTases"/>
    <property type="match status" value="1"/>
</dbReference>
<dbReference type="GO" id="GO:0070041">
    <property type="term" value="F:rRNA (uridine-C5-)-methyltransferase activity"/>
    <property type="evidence" value="ECO:0007669"/>
    <property type="project" value="TreeGrafter"/>
</dbReference>
<gene>
    <name evidence="8" type="ORF">MAGMO_3352</name>
</gene>
<dbReference type="InterPro" id="IPR002792">
    <property type="entry name" value="TRAM_dom"/>
</dbReference>
<feature type="binding site" evidence="6">
    <location>
        <position position="353"/>
    </location>
    <ligand>
        <name>S-adenosyl-L-methionine</name>
        <dbReference type="ChEBI" id="CHEBI:59789"/>
    </ligand>
</feature>
<dbReference type="AlphaFoldDB" id="A0A1S7LMU4"/>
<keyword evidence="4 6" id="KW-0949">S-adenosyl-L-methionine</keyword>
<evidence type="ECO:0000256" key="6">
    <source>
        <dbReference type="PROSITE-ProRule" id="PRU01024"/>
    </source>
</evidence>
<proteinExistence type="inferred from homology"/>
<keyword evidence="3 6" id="KW-0808">Transferase</keyword>
<dbReference type="PROSITE" id="PS51687">
    <property type="entry name" value="SAM_MT_RNA_M5U"/>
    <property type="match status" value="1"/>
</dbReference>
<dbReference type="Pfam" id="PF01938">
    <property type="entry name" value="TRAM"/>
    <property type="match status" value="1"/>
</dbReference>
<accession>A0A1S7LMU4</accession>
<sequence>MELTIERLTTGGAGIGFHDGKAIFVPYAAPGDRVEVAIKRDKKRHATATLLKVLEKGPARDEPICPVYGQCGGCQIQHLTTEGRAGYKSMVVKETLERIGHFTDPPMQPLIAAKKETDYRSRCGLKIRWVDGEALVGFFQTASKKVVNIPGCPVLHPKLEALIEPLRAMVGELNKPERLPQVDLRMGDEGLGMIFHMLSIPSQRDKNLLKKFAFRHNVTQVWVQQGDKQGRSPLVTKSPLRYRPDDHHSLTFMPGDFTQAHLGQNRLLVKQAIKLMGQGTKALDLFSGIGNFTFSLREQFTDVLGIEGDEQAVKRGMKNAEGREGVRFETQNLFDEQVCAELPLEGVEAILVDPPREGAVELAKRLKETSHNLVWVSCDPATFARDANILCSGRYQLASVQPVDMFPMTSHVELVAHFTAK</sequence>
<dbReference type="FunFam" id="2.40.50.140:FF:000097">
    <property type="entry name" value="23S rRNA (uracil(1939)-C(5))-methyltransferase RlmD"/>
    <property type="match status" value="1"/>
</dbReference>
<feature type="binding site" evidence="6">
    <location>
        <position position="307"/>
    </location>
    <ligand>
        <name>S-adenosyl-L-methionine</name>
        <dbReference type="ChEBI" id="CHEBI:59789"/>
    </ligand>
</feature>
<feature type="binding site" evidence="6">
    <location>
        <position position="286"/>
    </location>
    <ligand>
        <name>S-adenosyl-L-methionine</name>
        <dbReference type="ChEBI" id="CHEBI:59789"/>
    </ligand>
</feature>
<dbReference type="InterPro" id="IPR010280">
    <property type="entry name" value="U5_MeTrfase_fam"/>
</dbReference>
<evidence type="ECO:0000256" key="1">
    <source>
        <dbReference type="ARBA" id="ARBA00022485"/>
    </source>
</evidence>
<dbReference type="PROSITE" id="PS01231">
    <property type="entry name" value="TRMA_2"/>
    <property type="match status" value="1"/>
</dbReference>
<keyword evidence="1" id="KW-0004">4Fe-4S</keyword>
<name>A0A1S7LMU4_MAGMO</name>
<evidence type="ECO:0000256" key="3">
    <source>
        <dbReference type="ARBA" id="ARBA00022679"/>
    </source>
</evidence>
<dbReference type="GO" id="GO:0070475">
    <property type="term" value="P:rRNA base methylation"/>
    <property type="evidence" value="ECO:0007669"/>
    <property type="project" value="TreeGrafter"/>
</dbReference>
<reference evidence="8" key="1">
    <citation type="submission" date="2015-04" db="EMBL/GenBank/DDBJ databases">
        <authorList>
            <person name="Syromyatnikov M.Y."/>
            <person name="Popov V.N."/>
        </authorList>
    </citation>
    <scope>NUCLEOTIDE SEQUENCE</scope>
    <source>
        <strain evidence="8">MO-1</strain>
    </source>
</reference>
<dbReference type="PANTHER" id="PTHR11061:SF49">
    <property type="entry name" value="23S RRNA (URACIL(1939)-C(5))-METHYLTRANSFERASE RLMD"/>
    <property type="match status" value="1"/>
</dbReference>
<dbReference type="Gene3D" id="2.40.50.1070">
    <property type="match status" value="1"/>
</dbReference>
<evidence type="ECO:0000256" key="5">
    <source>
        <dbReference type="ARBA" id="ARBA00023014"/>
    </source>
</evidence>
<dbReference type="GO" id="GO:0051539">
    <property type="term" value="F:4 iron, 4 sulfur cluster binding"/>
    <property type="evidence" value="ECO:0007669"/>
    <property type="project" value="UniProtKB-KW"/>
</dbReference>
<dbReference type="SUPFAM" id="SSF53335">
    <property type="entry name" value="S-adenosyl-L-methionine-dependent methyltransferases"/>
    <property type="match status" value="1"/>
</dbReference>
<dbReference type="InterPro" id="IPR030391">
    <property type="entry name" value="MeTrfase_TrmA_CS"/>
</dbReference>
<feature type="domain" description="TRAM" evidence="7">
    <location>
        <begin position="1"/>
        <end position="52"/>
    </location>
</feature>
<organism evidence="8">
    <name type="scientific">Magnetococcus massalia (strain MO-1)</name>
    <dbReference type="NCBI Taxonomy" id="451514"/>
    <lineage>
        <taxon>Bacteria</taxon>
        <taxon>Pseudomonadati</taxon>
        <taxon>Pseudomonadota</taxon>
        <taxon>Magnetococcia</taxon>
        <taxon>Magnetococcales</taxon>
        <taxon>Magnetococcaceae</taxon>
        <taxon>Magnetococcus</taxon>
    </lineage>
</organism>
<comment type="similarity">
    <text evidence="6">Belongs to the class I-like SAM-binding methyltransferase superfamily. RNA M5U methyltransferase family.</text>
</comment>
<dbReference type="InterPro" id="IPR012340">
    <property type="entry name" value="NA-bd_OB-fold"/>
</dbReference>
<evidence type="ECO:0000313" key="8">
    <source>
        <dbReference type="EMBL" id="CRH07489.1"/>
    </source>
</evidence>
<dbReference type="InterPro" id="IPR029063">
    <property type="entry name" value="SAM-dependent_MTases_sf"/>
</dbReference>